<feature type="domain" description="GST N-terminal" evidence="1">
    <location>
        <begin position="241"/>
        <end position="320"/>
    </location>
</feature>
<dbReference type="PANTHER" id="PTHR45288">
    <property type="entry name" value="THIOREDOXIN FAMILY PROTEIN"/>
    <property type="match status" value="1"/>
</dbReference>
<dbReference type="InterPro" id="IPR004045">
    <property type="entry name" value="Glutathione_S-Trfase_N"/>
</dbReference>
<dbReference type="eggNOG" id="ENOG502QUYC">
    <property type="taxonomic scope" value="Eukaryota"/>
</dbReference>
<evidence type="ECO:0000259" key="1">
    <source>
        <dbReference type="PROSITE" id="PS50404"/>
    </source>
</evidence>
<dbReference type="CDD" id="cd03041">
    <property type="entry name" value="GST_N_2GST_N"/>
    <property type="match status" value="2"/>
</dbReference>
<dbReference type="FunCoup" id="D8SJW2">
    <property type="interactions" value="2029"/>
</dbReference>
<dbReference type="Pfam" id="PF13417">
    <property type="entry name" value="GST_N_3"/>
    <property type="match status" value="2"/>
</dbReference>
<keyword evidence="3" id="KW-1185">Reference proteome</keyword>
<feature type="domain" description="GST N-terminal" evidence="1">
    <location>
        <begin position="122"/>
        <end position="204"/>
    </location>
</feature>
<dbReference type="Gene3D" id="3.40.30.10">
    <property type="entry name" value="Glutaredoxin"/>
    <property type="match status" value="2"/>
</dbReference>
<dbReference type="Gramene" id="EFJ15233">
    <property type="protein sequence ID" value="EFJ15233"/>
    <property type="gene ID" value="SELMODRAFT_118724"/>
</dbReference>
<dbReference type="SFLD" id="SFLDG01202">
    <property type="entry name" value="SUF2.2"/>
    <property type="match status" value="1"/>
</dbReference>
<evidence type="ECO:0000313" key="3">
    <source>
        <dbReference type="Proteomes" id="UP000001514"/>
    </source>
</evidence>
<dbReference type="SUPFAM" id="SSF52833">
    <property type="entry name" value="Thioredoxin-like"/>
    <property type="match status" value="2"/>
</dbReference>
<dbReference type="InterPro" id="IPR040079">
    <property type="entry name" value="Glutathione_S-Trfase"/>
</dbReference>
<proteinExistence type="predicted"/>
<name>D8SJW2_SELML</name>
<sequence length="320" mass="35896">MASCSGRIPSGLTLSRRSRHRFVAAASEDDSRVAIQEEASSAIDVVKKEFQARRYHVENDKMFDILGASLAVPLRLGTGALVQGYKASFVPKEQVPPSQYSLFDFGGQKLVETAVLGARPQQPIQIYEFEGCPFCRKVREAATILDLDILFYPCPKDGPTYRPKAIELGGKKQFPYMVDPNTDVAMYESDEIIKYLVDKYGNGKVPFMLSLGFFTTLTAGLAMLGRAGKGSQYVPARKPDKPLKIWAYELSPFCKIVRERLVELELPHVYYNAARGSPKRNYLLERTGIYQVPFLEDPNTGVEMFESSEIIKYLNTTYAL</sequence>
<dbReference type="FunFam" id="3.40.30.10:FF:000120">
    <property type="entry name" value="Thioredoxin family protein"/>
    <property type="match status" value="1"/>
</dbReference>
<dbReference type="AlphaFoldDB" id="D8SJW2"/>
<gene>
    <name evidence="2" type="ORF">SELMODRAFT_118724</name>
</gene>
<dbReference type="InterPro" id="IPR036249">
    <property type="entry name" value="Thioredoxin-like_sf"/>
</dbReference>
<dbReference type="PROSITE" id="PS50404">
    <property type="entry name" value="GST_NTER"/>
    <property type="match status" value="2"/>
</dbReference>
<dbReference type="PANTHER" id="PTHR45288:SF1">
    <property type="entry name" value="THIOREDOXIN FAMILY PROTEIN"/>
    <property type="match status" value="1"/>
</dbReference>
<dbReference type="InParanoid" id="D8SJW2"/>
<dbReference type="OrthoDB" id="422574at2759"/>
<organism evidence="3">
    <name type="scientific">Selaginella moellendorffii</name>
    <name type="common">Spikemoss</name>
    <dbReference type="NCBI Taxonomy" id="88036"/>
    <lineage>
        <taxon>Eukaryota</taxon>
        <taxon>Viridiplantae</taxon>
        <taxon>Streptophyta</taxon>
        <taxon>Embryophyta</taxon>
        <taxon>Tracheophyta</taxon>
        <taxon>Lycopodiopsida</taxon>
        <taxon>Selaginellales</taxon>
        <taxon>Selaginellaceae</taxon>
        <taxon>Selaginella</taxon>
    </lineage>
</organism>
<evidence type="ECO:0000313" key="2">
    <source>
        <dbReference type="EMBL" id="EFJ15233.1"/>
    </source>
</evidence>
<protein>
    <recommendedName>
        <fullName evidence="1">GST N-terminal domain-containing protein</fullName>
    </recommendedName>
</protein>
<dbReference type="PROSITE" id="PS51354">
    <property type="entry name" value="GLUTAREDOXIN_2"/>
    <property type="match status" value="1"/>
</dbReference>
<dbReference type="SFLD" id="SFLDG01181">
    <property type="entry name" value="SUF2"/>
    <property type="match status" value="1"/>
</dbReference>
<dbReference type="Proteomes" id="UP000001514">
    <property type="component" value="Unassembled WGS sequence"/>
</dbReference>
<dbReference type="EMBL" id="GL377624">
    <property type="protein sequence ID" value="EFJ15233.1"/>
    <property type="molecule type" value="Genomic_DNA"/>
</dbReference>
<dbReference type="OMA" id="IVFWAYE"/>
<reference evidence="2 3" key="1">
    <citation type="journal article" date="2011" name="Science">
        <title>The Selaginella genome identifies genetic changes associated with the evolution of vascular plants.</title>
        <authorList>
            <person name="Banks J.A."/>
            <person name="Nishiyama T."/>
            <person name="Hasebe M."/>
            <person name="Bowman J.L."/>
            <person name="Gribskov M."/>
            <person name="dePamphilis C."/>
            <person name="Albert V.A."/>
            <person name="Aono N."/>
            <person name="Aoyama T."/>
            <person name="Ambrose B.A."/>
            <person name="Ashton N.W."/>
            <person name="Axtell M.J."/>
            <person name="Barker E."/>
            <person name="Barker M.S."/>
            <person name="Bennetzen J.L."/>
            <person name="Bonawitz N.D."/>
            <person name="Chapple C."/>
            <person name="Cheng C."/>
            <person name="Correa L.G."/>
            <person name="Dacre M."/>
            <person name="DeBarry J."/>
            <person name="Dreyer I."/>
            <person name="Elias M."/>
            <person name="Engstrom E.M."/>
            <person name="Estelle M."/>
            <person name="Feng L."/>
            <person name="Finet C."/>
            <person name="Floyd S.K."/>
            <person name="Frommer W.B."/>
            <person name="Fujita T."/>
            <person name="Gramzow L."/>
            <person name="Gutensohn M."/>
            <person name="Harholt J."/>
            <person name="Hattori M."/>
            <person name="Heyl A."/>
            <person name="Hirai T."/>
            <person name="Hiwatashi Y."/>
            <person name="Ishikawa M."/>
            <person name="Iwata M."/>
            <person name="Karol K.G."/>
            <person name="Koehler B."/>
            <person name="Kolukisaoglu U."/>
            <person name="Kubo M."/>
            <person name="Kurata T."/>
            <person name="Lalonde S."/>
            <person name="Li K."/>
            <person name="Li Y."/>
            <person name="Litt A."/>
            <person name="Lyons E."/>
            <person name="Manning G."/>
            <person name="Maruyama T."/>
            <person name="Michael T.P."/>
            <person name="Mikami K."/>
            <person name="Miyazaki S."/>
            <person name="Morinaga S."/>
            <person name="Murata T."/>
            <person name="Mueller-Roeber B."/>
            <person name="Nelson D.R."/>
            <person name="Obara M."/>
            <person name="Oguri Y."/>
            <person name="Olmstead R.G."/>
            <person name="Onodera N."/>
            <person name="Petersen B.L."/>
            <person name="Pils B."/>
            <person name="Prigge M."/>
            <person name="Rensing S.A."/>
            <person name="Riano-Pachon D.M."/>
            <person name="Roberts A.W."/>
            <person name="Sato Y."/>
            <person name="Scheller H.V."/>
            <person name="Schulz B."/>
            <person name="Schulz C."/>
            <person name="Shakirov E.V."/>
            <person name="Shibagaki N."/>
            <person name="Shinohara N."/>
            <person name="Shippen D.E."/>
            <person name="Soerensen I."/>
            <person name="Sotooka R."/>
            <person name="Sugimoto N."/>
            <person name="Sugita M."/>
            <person name="Sumikawa N."/>
            <person name="Tanurdzic M."/>
            <person name="Theissen G."/>
            <person name="Ulvskov P."/>
            <person name="Wakazuki S."/>
            <person name="Weng J.K."/>
            <person name="Willats W.W."/>
            <person name="Wipf D."/>
            <person name="Wolf P.G."/>
            <person name="Yang L."/>
            <person name="Zimmer A.D."/>
            <person name="Zhu Q."/>
            <person name="Mitros T."/>
            <person name="Hellsten U."/>
            <person name="Loque D."/>
            <person name="Otillar R."/>
            <person name="Salamov A."/>
            <person name="Schmutz J."/>
            <person name="Shapiro H."/>
            <person name="Lindquist E."/>
            <person name="Lucas S."/>
            <person name="Rokhsar D."/>
            <person name="Grigoriev I.V."/>
        </authorList>
    </citation>
    <scope>NUCLEOTIDE SEQUENCE [LARGE SCALE GENOMIC DNA]</scope>
</reference>
<dbReference type="HOGENOM" id="CLU_040972_2_0_1"/>
<dbReference type="KEGG" id="smo:SELMODRAFT_118724"/>
<dbReference type="SFLD" id="SFLDS00019">
    <property type="entry name" value="Glutathione_Transferase_(cytos"/>
    <property type="match status" value="1"/>
</dbReference>
<accession>D8SJW2</accession>